<dbReference type="Proteomes" id="UP000031070">
    <property type="component" value="Segment"/>
</dbReference>
<dbReference type="EMBL" id="KP143763">
    <property type="protein sequence ID" value="AJA73579.1"/>
    <property type="molecule type" value="Genomic_DNA"/>
</dbReference>
<evidence type="ECO:0000313" key="3">
    <source>
        <dbReference type="Proteomes" id="UP000031070"/>
    </source>
</evidence>
<feature type="region of interest" description="Disordered" evidence="1">
    <location>
        <begin position="254"/>
        <end position="277"/>
    </location>
</feature>
<dbReference type="OrthoDB" id="12797at10239"/>
<sequence>MINLKDITLDTRTITLSYPGMPNFKLELNYMSRATSKRVVSSAKRDEWVNGTLIQVQDDDKFIEAFVDAAIKGWTGLTVGDVEKLMLIETDADPATEVSFSRDNAVMLMQNSAAFDSWINQTVFHLDTFRSSKKRKELLDAVADFADKCIKSSASKMTKQQYLILCESMGIEPDPKAMPVELEDFPPIVAISMNIYNSLVDCFIPGDFPIFIGKDKAALGVLFDIYGITDPIEKEFVLHIINIFDAKAVDAARKRAEKHKPQNGRIPNVKPHAKSRA</sequence>
<evidence type="ECO:0000256" key="1">
    <source>
        <dbReference type="SAM" id="MobiDB-lite"/>
    </source>
</evidence>
<reference evidence="3" key="1">
    <citation type="submission" date="2014-11" db="EMBL/GenBank/DDBJ databases">
        <title>Complete Genome of Salmonella enterica serovar Typhimurium Siphophage Shivani.</title>
        <authorList>
            <person name="Piya D."/>
            <person name="Xie Y."/>
            <person name="Hernandez A.C."/>
            <person name="Everett G.F.K."/>
        </authorList>
    </citation>
    <scope>NUCLEOTIDE SEQUENCE [LARGE SCALE GENOMIC DNA]</scope>
</reference>
<protein>
    <submittedName>
        <fullName evidence="2">Tape measure chaperone</fullName>
    </submittedName>
</protein>
<gene>
    <name evidence="2" type="ORF">CPT_Shivani132</name>
</gene>
<organism evidence="2 3">
    <name type="scientific">Salmonella phage Shivani</name>
    <dbReference type="NCBI Taxonomy" id="1572715"/>
    <lineage>
        <taxon>Viruses</taxon>
        <taxon>Duplodnaviria</taxon>
        <taxon>Heunggongvirae</taxon>
        <taxon>Uroviricota</taxon>
        <taxon>Caudoviricetes</taxon>
        <taxon>Demerecviridae</taxon>
        <taxon>Markadamsvirinae</taxon>
        <taxon>Tequintavirus</taxon>
        <taxon>Tequintavirus shivani</taxon>
    </lineage>
</organism>
<evidence type="ECO:0000313" key="2">
    <source>
        <dbReference type="EMBL" id="AJA73579.1"/>
    </source>
</evidence>
<dbReference type="KEGG" id="vg:26646653"/>
<accession>A0A0A7TXI3</accession>
<dbReference type="GeneID" id="26646653"/>
<proteinExistence type="predicted"/>
<name>A0A0A7TXI3_9CAUD</name>
<dbReference type="RefSeq" id="YP_009194776.1">
    <property type="nucleotide sequence ID" value="NC_028754.1"/>
</dbReference>
<keyword evidence="3" id="KW-1185">Reference proteome</keyword>